<comment type="caution">
    <text evidence="1">The sequence shown here is derived from an EMBL/GenBank/DDBJ whole genome shotgun (WGS) entry which is preliminary data.</text>
</comment>
<sequence>MFSIDLTVKNTAFPISIERKTSEDAEAVYQLIVAAMQTGSPDIVELTSEGKTEKKVAVRASEISGVQLIQKDGAAGGGTGRPPGFFAIAAE</sequence>
<evidence type="ECO:0000313" key="2">
    <source>
        <dbReference type="Proteomes" id="UP000718564"/>
    </source>
</evidence>
<dbReference type="Proteomes" id="UP000718564">
    <property type="component" value="Unassembled WGS sequence"/>
</dbReference>
<protein>
    <submittedName>
        <fullName evidence="1">Uncharacterized protein</fullName>
    </submittedName>
</protein>
<name>A0ABX1PD65_9CYAN</name>
<evidence type="ECO:0000313" key="1">
    <source>
        <dbReference type="EMBL" id="NMG22438.1"/>
    </source>
</evidence>
<dbReference type="RefSeq" id="WP_169157635.1">
    <property type="nucleotide sequence ID" value="NZ_CAWPJE010000260.1"/>
</dbReference>
<dbReference type="InterPro" id="IPR020885">
    <property type="entry name" value="UPF0367"/>
</dbReference>
<dbReference type="NCBIfam" id="NF010236">
    <property type="entry name" value="PRK13683.1"/>
    <property type="match status" value="1"/>
</dbReference>
<dbReference type="Pfam" id="PF26132">
    <property type="entry name" value="UPF0367"/>
    <property type="match status" value="1"/>
</dbReference>
<accession>A0ABX1PD65</accession>
<dbReference type="EMBL" id="QMEB01000259">
    <property type="protein sequence ID" value="NMG22438.1"/>
    <property type="molecule type" value="Genomic_DNA"/>
</dbReference>
<reference evidence="1 2" key="1">
    <citation type="submission" date="2018-06" db="EMBL/GenBank/DDBJ databases">
        <title>Comparative genomics of Brasilonema spp. strains.</title>
        <authorList>
            <person name="Alvarenga D.O."/>
            <person name="Fiore M.F."/>
            <person name="Varani A.M."/>
        </authorList>
    </citation>
    <scope>NUCLEOTIDE SEQUENCE [LARGE SCALE GENOMIC DNA]</scope>
    <source>
        <strain evidence="1 2">SPC951</strain>
    </source>
</reference>
<gene>
    <name evidence="1" type="ORF">DP116_24520</name>
</gene>
<keyword evidence="2" id="KW-1185">Reference proteome</keyword>
<proteinExistence type="predicted"/>
<organism evidence="1 2">
    <name type="scientific">Brasilonema bromeliae SPC951</name>
    <dbReference type="NCBI Taxonomy" id="385972"/>
    <lineage>
        <taxon>Bacteria</taxon>
        <taxon>Bacillati</taxon>
        <taxon>Cyanobacteriota</taxon>
        <taxon>Cyanophyceae</taxon>
        <taxon>Nostocales</taxon>
        <taxon>Scytonemataceae</taxon>
        <taxon>Brasilonema</taxon>
        <taxon>Bromeliae group (in: Brasilonema)</taxon>
    </lineage>
</organism>